<evidence type="ECO:0000256" key="17">
    <source>
        <dbReference type="ARBA" id="ARBA00048579"/>
    </source>
</evidence>
<dbReference type="GO" id="GO:0043604">
    <property type="term" value="P:amide biosynthetic process"/>
    <property type="evidence" value="ECO:0007669"/>
    <property type="project" value="TreeGrafter"/>
</dbReference>
<protein>
    <recommendedName>
        <fullName evidence="27">Peptidase M20 dimerisation domain-containing protein</fullName>
    </recommendedName>
</protein>
<dbReference type="Gene3D" id="1.10.150.900">
    <property type="match status" value="1"/>
</dbReference>
<comment type="catalytic activity">
    <reaction evidence="20">
        <text>N-(9Z-octadecenoyl)-L-tryptophan + H2O = L-tryptophan + (9Z)-octadecenoate</text>
        <dbReference type="Rhea" id="RHEA:64176"/>
        <dbReference type="ChEBI" id="CHEBI:15377"/>
        <dbReference type="ChEBI" id="CHEBI:30823"/>
        <dbReference type="ChEBI" id="CHEBI:57912"/>
        <dbReference type="ChEBI" id="CHEBI:149733"/>
    </reaction>
    <physiologicalReaction direction="left-to-right" evidence="20">
        <dbReference type="Rhea" id="RHEA:64177"/>
    </physiologicalReaction>
</comment>
<dbReference type="Pfam" id="PF01546">
    <property type="entry name" value="Peptidase_M20"/>
    <property type="match status" value="1"/>
</dbReference>
<dbReference type="Gene3D" id="3.30.70.360">
    <property type="match status" value="1"/>
</dbReference>
<comment type="similarity">
    <text evidence="2">Belongs to the peptidase M20A family.</text>
</comment>
<evidence type="ECO:0000256" key="22">
    <source>
        <dbReference type="ARBA" id="ARBA00048840"/>
    </source>
</evidence>
<evidence type="ECO:0000256" key="14">
    <source>
        <dbReference type="ARBA" id="ARBA00048145"/>
    </source>
</evidence>
<comment type="catalytic activity">
    <reaction evidence="17">
        <text>an N-acyl-L-amino acid + H2O = an L-alpha-amino acid + a carboxylate</text>
        <dbReference type="Rhea" id="RHEA:15565"/>
        <dbReference type="ChEBI" id="CHEBI:15377"/>
        <dbReference type="ChEBI" id="CHEBI:29067"/>
        <dbReference type="ChEBI" id="CHEBI:59869"/>
        <dbReference type="ChEBI" id="CHEBI:59874"/>
        <dbReference type="EC" id="3.5.1.14"/>
    </reaction>
    <physiologicalReaction direction="left-to-right" evidence="17">
        <dbReference type="Rhea" id="RHEA:15566"/>
    </physiologicalReaction>
    <physiologicalReaction direction="right-to-left" evidence="17">
        <dbReference type="Rhea" id="RHEA:15567"/>
    </physiologicalReaction>
</comment>
<dbReference type="GO" id="GO:0006520">
    <property type="term" value="P:amino acid metabolic process"/>
    <property type="evidence" value="ECO:0007669"/>
    <property type="project" value="TreeGrafter"/>
</dbReference>
<keyword evidence="26" id="KW-0472">Membrane</keyword>
<dbReference type="InterPro" id="IPR002933">
    <property type="entry name" value="Peptidase_M20"/>
</dbReference>
<evidence type="ECO:0000256" key="15">
    <source>
        <dbReference type="ARBA" id="ARBA00048380"/>
    </source>
</evidence>
<comment type="catalytic activity">
    <reaction evidence="15">
        <text>N-(9Z-octadecenoyl)-L-asparagine + H2O = L-asparagine + (9Z)-octadecenoate</text>
        <dbReference type="Rhea" id="RHEA:64136"/>
        <dbReference type="ChEBI" id="CHEBI:15377"/>
        <dbReference type="ChEBI" id="CHEBI:30823"/>
        <dbReference type="ChEBI" id="CHEBI:58048"/>
        <dbReference type="ChEBI" id="CHEBI:149730"/>
    </reaction>
    <physiologicalReaction direction="left-to-right" evidence="15">
        <dbReference type="Rhea" id="RHEA:64137"/>
    </physiologicalReaction>
</comment>
<evidence type="ECO:0000256" key="5">
    <source>
        <dbReference type="ARBA" id="ARBA00022801"/>
    </source>
</evidence>
<feature type="transmembrane region" description="Helical" evidence="26">
    <location>
        <begin position="21"/>
        <end position="47"/>
    </location>
</feature>
<comment type="catalytic activity">
    <reaction evidence="10">
        <text>N-octadecanoyl-L-phenylalanine + H2O = octadecanoate + L-phenylalanine</text>
        <dbReference type="Rhea" id="RHEA:64128"/>
        <dbReference type="ChEBI" id="CHEBI:15377"/>
        <dbReference type="ChEBI" id="CHEBI:25629"/>
        <dbReference type="ChEBI" id="CHEBI:58095"/>
        <dbReference type="ChEBI" id="CHEBI:149700"/>
    </reaction>
    <physiologicalReaction direction="left-to-right" evidence="10">
        <dbReference type="Rhea" id="RHEA:64129"/>
    </physiologicalReaction>
</comment>
<comment type="catalytic activity">
    <reaction evidence="14">
        <text>N-(9Z-octadecenoyl)-L-methionine + H2O = (9Z)-octadecenoate + L-methionine</text>
        <dbReference type="Rhea" id="RHEA:64144"/>
        <dbReference type="ChEBI" id="CHEBI:15377"/>
        <dbReference type="ChEBI" id="CHEBI:30823"/>
        <dbReference type="ChEBI" id="CHEBI:57844"/>
        <dbReference type="ChEBI" id="CHEBI:149732"/>
    </reaction>
    <physiologicalReaction direction="left-to-right" evidence="14">
        <dbReference type="Rhea" id="RHEA:64145"/>
    </physiologicalReaction>
</comment>
<evidence type="ECO:0000256" key="20">
    <source>
        <dbReference type="ARBA" id="ARBA00048822"/>
    </source>
</evidence>
<comment type="function">
    <text evidence="7">Secreted enzyme that regulates the endogenous N-fatty acyl amino acid (NAAs) tissue and circulating levels by functioning as a bidirectional NAA synthase/hydrolase. It condenses free fatty acids and free amino acids to generate NAAs and bidirectionally catalyzes the reverse hydrolysis reaction. Some of these NAAs stimulate oxidative metabolism via mitochondrial uncoupling, increasing energy expenditure in a UPC1-independent manner. Thereby, this secreted protein may indirectly regulate whole body energy expenditure. PM20D1 circulates in tight association with both low- and high-density (LDL and HDL,respectively) lipoprotein particles.</text>
</comment>
<comment type="catalytic activity">
    <reaction evidence="16">
        <text>N-(5Z,8Z,11Z,14Z)-eicosatetraenoyl-glycine + H2O = (5Z,8Z,11Z,14Z)-eicosatetraenoate + glycine</text>
        <dbReference type="Rhea" id="RHEA:64108"/>
        <dbReference type="ChEBI" id="CHEBI:15377"/>
        <dbReference type="ChEBI" id="CHEBI:32395"/>
        <dbReference type="ChEBI" id="CHEBI:57305"/>
        <dbReference type="ChEBI" id="CHEBI:59002"/>
    </reaction>
    <physiologicalReaction direction="left-to-right" evidence="16">
        <dbReference type="Rhea" id="RHEA:64109"/>
    </physiologicalReaction>
    <physiologicalReaction direction="right-to-left" evidence="16">
        <dbReference type="Rhea" id="RHEA:64110"/>
    </physiologicalReaction>
</comment>
<evidence type="ECO:0000256" key="16">
    <source>
        <dbReference type="ARBA" id="ARBA00048402"/>
    </source>
</evidence>
<evidence type="ECO:0000256" key="11">
    <source>
        <dbReference type="ARBA" id="ARBA00047866"/>
    </source>
</evidence>
<keyword evidence="5" id="KW-0378">Hydrolase</keyword>
<evidence type="ECO:0000256" key="7">
    <source>
        <dbReference type="ARBA" id="ARBA00046147"/>
    </source>
</evidence>
<evidence type="ECO:0000256" key="18">
    <source>
        <dbReference type="ARBA" id="ARBA00048597"/>
    </source>
</evidence>
<comment type="pathway">
    <text evidence="1">Lipid metabolism; fatty acid metabolism.</text>
</comment>
<comment type="catalytic activity">
    <reaction evidence="9">
        <text>N-(4Z,7Z,10Z,13Z,16Z,19Z-docosahexaenoyl)-L-phenylalanine + H2O = (4Z,7Z,10Z,13Z,16Z,19Z)-docosahexaenoate + L-phenylalanine</text>
        <dbReference type="Rhea" id="RHEA:64132"/>
        <dbReference type="ChEBI" id="CHEBI:15377"/>
        <dbReference type="ChEBI" id="CHEBI:58095"/>
        <dbReference type="ChEBI" id="CHEBI:77016"/>
        <dbReference type="ChEBI" id="CHEBI:149701"/>
    </reaction>
    <physiologicalReaction direction="left-to-right" evidence="9">
        <dbReference type="Rhea" id="RHEA:64133"/>
    </physiologicalReaction>
</comment>
<evidence type="ECO:0000256" key="21">
    <source>
        <dbReference type="ARBA" id="ARBA00048827"/>
    </source>
</evidence>
<evidence type="ECO:0000259" key="27">
    <source>
        <dbReference type="Pfam" id="PF07687"/>
    </source>
</evidence>
<evidence type="ECO:0000256" key="6">
    <source>
        <dbReference type="ARBA" id="ARBA00022833"/>
    </source>
</evidence>
<keyword evidence="6" id="KW-0862">Zinc</keyword>
<comment type="caution">
    <text evidence="28">The sequence shown here is derived from an EMBL/GenBank/DDBJ whole genome shotgun (WGS) entry which is preliminary data.</text>
</comment>
<evidence type="ECO:0000313" key="29">
    <source>
        <dbReference type="Proteomes" id="UP001321473"/>
    </source>
</evidence>
<comment type="catalytic activity">
    <reaction evidence="21">
        <text>N-(9Z-octadecenoyl)-L-leucine + H2O = L-leucine + (9Z)-octadecenoate</text>
        <dbReference type="Rhea" id="RHEA:51360"/>
        <dbReference type="ChEBI" id="CHEBI:15377"/>
        <dbReference type="ChEBI" id="CHEBI:30823"/>
        <dbReference type="ChEBI" id="CHEBI:57427"/>
        <dbReference type="ChEBI" id="CHEBI:134035"/>
    </reaction>
    <physiologicalReaction direction="left-to-right" evidence="21">
        <dbReference type="Rhea" id="RHEA:51361"/>
    </physiologicalReaction>
    <physiologicalReaction direction="right-to-left" evidence="21">
        <dbReference type="Rhea" id="RHEA:51362"/>
    </physiologicalReaction>
</comment>
<feature type="domain" description="Peptidase M20 dimerisation" evidence="27">
    <location>
        <begin position="264"/>
        <end position="404"/>
    </location>
</feature>
<keyword evidence="4" id="KW-0479">Metal-binding</keyword>
<proteinExistence type="inferred from homology"/>
<keyword evidence="26" id="KW-0812">Transmembrane</keyword>
<reference evidence="28 29" key="1">
    <citation type="journal article" date="2023" name="Arcadia Sci">
        <title>De novo assembly of a long-read Amblyomma americanum tick genome.</title>
        <authorList>
            <person name="Chou S."/>
            <person name="Poskanzer K.E."/>
            <person name="Rollins M."/>
            <person name="Thuy-Boun P.S."/>
        </authorList>
    </citation>
    <scope>NUCLEOTIDE SEQUENCE [LARGE SCALE GENOMIC DNA]</scope>
    <source>
        <strain evidence="28">F_SG_1</strain>
        <tissue evidence="28">Salivary glands</tissue>
    </source>
</reference>
<dbReference type="GO" id="GO:0004046">
    <property type="term" value="F:aminoacylase activity"/>
    <property type="evidence" value="ECO:0007669"/>
    <property type="project" value="UniProtKB-EC"/>
</dbReference>
<dbReference type="GO" id="GO:0046872">
    <property type="term" value="F:metal ion binding"/>
    <property type="evidence" value="ECO:0007669"/>
    <property type="project" value="UniProtKB-KW"/>
</dbReference>
<organism evidence="28 29">
    <name type="scientific">Amblyomma americanum</name>
    <name type="common">Lone star tick</name>
    <dbReference type="NCBI Taxonomy" id="6943"/>
    <lineage>
        <taxon>Eukaryota</taxon>
        <taxon>Metazoa</taxon>
        <taxon>Ecdysozoa</taxon>
        <taxon>Arthropoda</taxon>
        <taxon>Chelicerata</taxon>
        <taxon>Arachnida</taxon>
        <taxon>Acari</taxon>
        <taxon>Parasitiformes</taxon>
        <taxon>Ixodida</taxon>
        <taxon>Ixodoidea</taxon>
        <taxon>Ixodidae</taxon>
        <taxon>Amblyomminae</taxon>
        <taxon>Amblyomma</taxon>
    </lineage>
</organism>
<evidence type="ECO:0000256" key="9">
    <source>
        <dbReference type="ARBA" id="ARBA00047567"/>
    </source>
</evidence>
<comment type="catalytic activity">
    <reaction evidence="11">
        <text>N-(9Z-octadecenoyl)-L-tyrosine + H2O = L-tyrosine + (9Z)-octadecenoate</text>
        <dbReference type="Rhea" id="RHEA:64184"/>
        <dbReference type="ChEBI" id="CHEBI:15377"/>
        <dbReference type="ChEBI" id="CHEBI:30823"/>
        <dbReference type="ChEBI" id="CHEBI:58315"/>
        <dbReference type="ChEBI" id="CHEBI:149734"/>
    </reaction>
    <physiologicalReaction direction="left-to-right" evidence="11">
        <dbReference type="Rhea" id="RHEA:64185"/>
    </physiologicalReaction>
</comment>
<comment type="catalytic activity">
    <reaction evidence="18">
        <text>N-(9Z-octadecenoyl)-L-serine + H2O = L-serine + (9Z)-octadecenoate</text>
        <dbReference type="Rhea" id="RHEA:51352"/>
        <dbReference type="ChEBI" id="CHEBI:15377"/>
        <dbReference type="ChEBI" id="CHEBI:30823"/>
        <dbReference type="ChEBI" id="CHEBI:33384"/>
        <dbReference type="ChEBI" id="CHEBI:134031"/>
    </reaction>
    <physiologicalReaction direction="left-to-right" evidence="18">
        <dbReference type="Rhea" id="RHEA:51353"/>
    </physiologicalReaction>
</comment>
<dbReference type="GO" id="GO:0006508">
    <property type="term" value="P:proteolysis"/>
    <property type="evidence" value="ECO:0007669"/>
    <property type="project" value="UniProtKB-KW"/>
</dbReference>
<keyword evidence="26" id="KW-1133">Transmembrane helix</keyword>
<comment type="catalytic activity">
    <reaction evidence="13">
        <text>N-hexadecanoyl-L-phenylalanine + H2O = hexadecanoate + L-phenylalanine</text>
        <dbReference type="Rhea" id="RHEA:64124"/>
        <dbReference type="ChEBI" id="CHEBI:7896"/>
        <dbReference type="ChEBI" id="CHEBI:15377"/>
        <dbReference type="ChEBI" id="CHEBI:58095"/>
        <dbReference type="ChEBI" id="CHEBI:149699"/>
    </reaction>
    <physiologicalReaction direction="left-to-right" evidence="13">
        <dbReference type="Rhea" id="RHEA:64125"/>
    </physiologicalReaction>
</comment>
<dbReference type="SUPFAM" id="SSF53187">
    <property type="entry name" value="Zn-dependent exopeptidases"/>
    <property type="match status" value="1"/>
</dbReference>
<evidence type="ECO:0000256" key="4">
    <source>
        <dbReference type="ARBA" id="ARBA00022723"/>
    </source>
</evidence>
<evidence type="ECO:0000256" key="2">
    <source>
        <dbReference type="ARBA" id="ARBA00006247"/>
    </source>
</evidence>
<comment type="catalytic activity">
    <reaction evidence="24">
        <text>N-(5Z,8Z,11Z,14Z-eicosatetraenoyl)-L-serine + H2O = (5Z,8Z,11Z,14Z)-eicosatetraenoate + L-serine</text>
        <dbReference type="Rhea" id="RHEA:64116"/>
        <dbReference type="ChEBI" id="CHEBI:15377"/>
        <dbReference type="ChEBI" id="CHEBI:32395"/>
        <dbReference type="ChEBI" id="CHEBI:33384"/>
        <dbReference type="ChEBI" id="CHEBI:149697"/>
    </reaction>
    <physiologicalReaction direction="left-to-right" evidence="24">
        <dbReference type="Rhea" id="RHEA:64117"/>
    </physiologicalReaction>
    <physiologicalReaction direction="right-to-left" evidence="24">
        <dbReference type="Rhea" id="RHEA:64118"/>
    </physiologicalReaction>
</comment>
<evidence type="ECO:0000256" key="23">
    <source>
        <dbReference type="ARBA" id="ARBA00048879"/>
    </source>
</evidence>
<dbReference type="InterPro" id="IPR036264">
    <property type="entry name" value="Bact_exopeptidase_dim_dom"/>
</dbReference>
<comment type="catalytic activity">
    <reaction evidence="25">
        <text>N-(9Z-octadecenoyl)-L-lysine + H2O = L-lysine + (9Z)-octadecenoate</text>
        <dbReference type="Rhea" id="RHEA:64192"/>
        <dbReference type="ChEBI" id="CHEBI:15377"/>
        <dbReference type="ChEBI" id="CHEBI:30823"/>
        <dbReference type="ChEBI" id="CHEBI:32551"/>
        <dbReference type="ChEBI" id="CHEBI:149731"/>
    </reaction>
    <physiologicalReaction direction="left-to-right" evidence="25">
        <dbReference type="Rhea" id="RHEA:64193"/>
    </physiologicalReaction>
</comment>
<evidence type="ECO:0000256" key="25">
    <source>
        <dbReference type="ARBA" id="ARBA00049457"/>
    </source>
</evidence>
<dbReference type="FunFam" id="3.40.630.10:FF:000027">
    <property type="entry name" value="N-fatty-acyl-amino acid synthase/hydrolase PM20D1"/>
    <property type="match status" value="1"/>
</dbReference>
<dbReference type="Pfam" id="PF07687">
    <property type="entry name" value="M20_dimer"/>
    <property type="match status" value="1"/>
</dbReference>
<dbReference type="GO" id="GO:0008233">
    <property type="term" value="F:peptidase activity"/>
    <property type="evidence" value="ECO:0007669"/>
    <property type="project" value="UniProtKB-KW"/>
</dbReference>
<comment type="catalytic activity">
    <reaction evidence="22">
        <text>an N-acyl-aromatic L-alpha-amino acid + H2O = an aromatic L-alpha-amino acid + a carboxylate</text>
        <dbReference type="Rhea" id="RHEA:54184"/>
        <dbReference type="ChEBI" id="CHEBI:15377"/>
        <dbReference type="ChEBI" id="CHEBI:29067"/>
        <dbReference type="ChEBI" id="CHEBI:84824"/>
        <dbReference type="ChEBI" id="CHEBI:138093"/>
        <dbReference type="EC" id="3.5.1.114"/>
    </reaction>
    <physiologicalReaction direction="left-to-right" evidence="22">
        <dbReference type="Rhea" id="RHEA:54185"/>
    </physiologicalReaction>
    <physiologicalReaction direction="right-to-left" evidence="22">
        <dbReference type="Rhea" id="RHEA:54186"/>
    </physiologicalReaction>
</comment>
<sequence>MAGGKAAAVTRAGLRTFRDKRVAVTLVTLVLGVILALLAVVVVRALLIAAPEIHCAWPDGEQELAIRDDERRLSQRLAAALRFPTISRAPHEYDRQALADFIQFLEKAFPQVHSSGLVRRQVAGNYSLLYEVQGSDPELRPYMLCAHMDVVPADASKWHHPPFAGEVVDGEVWGRGAIDAKDILMGILEALEFRLEQGEVPRRTLFLAFGHDEEVEGRDGAATIGRELRARGVRQLEFILDEGMMILEGLLPGLHRPLALVAVTEKGSIMARVSSQGISGHSAAPPVNNAIVNLAKALAGFHGQCQPAQLSRSVVAEMLTALAPEVPFHFRLALANIWLLGPAISWFMSQSQLMDPLIRTTTTVTRIGGGIKDNVVPAEAHAYLNHRVHPSQSVAEVLERDRQLLSGLPNVSLEVLYAMEAHPVSPHSERDVGFSAIACSVRRLFPNALPVPAMSIGNTDTRHYLDLSRNVYRFSPVLLTPQEASRRFHGDNERISRPNYERLVNFYRLVMRYADRVNSAPPVHSEL</sequence>
<comment type="catalytic activity">
    <reaction evidence="12">
        <text>(5Z,8Z,11Z,14Z)-eicosatetraenoate + L-phenylalanine = N-(5Z,8Z,11Z,14Z-eicosatetraenoyl)-L-phenylalanine + H2O</text>
        <dbReference type="Rhea" id="RHEA:51312"/>
        <dbReference type="ChEBI" id="CHEBI:15377"/>
        <dbReference type="ChEBI" id="CHEBI:32395"/>
        <dbReference type="ChEBI" id="CHEBI:58095"/>
        <dbReference type="ChEBI" id="CHEBI:134022"/>
    </reaction>
    <physiologicalReaction direction="left-to-right" evidence="12">
        <dbReference type="Rhea" id="RHEA:51313"/>
    </physiologicalReaction>
    <physiologicalReaction direction="right-to-left" evidence="12">
        <dbReference type="Rhea" id="RHEA:51314"/>
    </physiologicalReaction>
</comment>
<comment type="catalytic activity">
    <reaction evidence="19">
        <text>N-(9Z-octadecenoyl)-L-glutamine + H2O = L-glutamine + (9Z)-octadecenoate</text>
        <dbReference type="Rhea" id="RHEA:51356"/>
        <dbReference type="ChEBI" id="CHEBI:15377"/>
        <dbReference type="ChEBI" id="CHEBI:30823"/>
        <dbReference type="ChEBI" id="CHEBI:58359"/>
        <dbReference type="ChEBI" id="CHEBI:134033"/>
    </reaction>
    <physiologicalReaction direction="left-to-right" evidence="19">
        <dbReference type="Rhea" id="RHEA:51357"/>
    </physiologicalReaction>
</comment>
<keyword evidence="3" id="KW-0645">Protease</keyword>
<evidence type="ECO:0000256" key="12">
    <source>
        <dbReference type="ARBA" id="ARBA00047874"/>
    </source>
</evidence>
<accession>A0AAQ4E7F9</accession>
<dbReference type="InterPro" id="IPR047177">
    <property type="entry name" value="Pept_M20A"/>
</dbReference>
<evidence type="ECO:0000256" key="24">
    <source>
        <dbReference type="ARBA" id="ARBA00049100"/>
    </source>
</evidence>
<evidence type="ECO:0000256" key="19">
    <source>
        <dbReference type="ARBA" id="ARBA00048729"/>
    </source>
</evidence>
<dbReference type="GO" id="GO:0043605">
    <property type="term" value="P:amide catabolic process"/>
    <property type="evidence" value="ECO:0007669"/>
    <property type="project" value="TreeGrafter"/>
</dbReference>
<evidence type="ECO:0000256" key="10">
    <source>
        <dbReference type="ARBA" id="ARBA00047723"/>
    </source>
</evidence>
<dbReference type="EMBL" id="JARKHS020020718">
    <property type="protein sequence ID" value="KAK8770671.1"/>
    <property type="molecule type" value="Genomic_DNA"/>
</dbReference>
<dbReference type="PANTHER" id="PTHR45962:SF1">
    <property type="entry name" value="N-FATTY-ACYL-AMINO ACID SYNTHASE_HYDROLASE PM20D1"/>
    <property type="match status" value="1"/>
</dbReference>
<dbReference type="PANTHER" id="PTHR45962">
    <property type="entry name" value="N-FATTY-ACYL-AMINO ACID SYNTHASE/HYDROLASE PM20D1"/>
    <property type="match status" value="1"/>
</dbReference>
<dbReference type="SUPFAM" id="SSF55031">
    <property type="entry name" value="Bacterial exopeptidase dimerisation domain"/>
    <property type="match status" value="1"/>
</dbReference>
<evidence type="ECO:0000256" key="26">
    <source>
        <dbReference type="SAM" id="Phobius"/>
    </source>
</evidence>
<comment type="catalytic activity">
    <reaction evidence="8">
        <text>(9Z)-octadecenoate + glycine = N-(9Z-octadecenoyl)glycine + H2O</text>
        <dbReference type="Rhea" id="RHEA:51316"/>
        <dbReference type="ChEBI" id="CHEBI:15377"/>
        <dbReference type="ChEBI" id="CHEBI:30823"/>
        <dbReference type="ChEBI" id="CHEBI:57305"/>
        <dbReference type="ChEBI" id="CHEBI:133992"/>
    </reaction>
    <physiologicalReaction direction="right-to-left" evidence="8">
        <dbReference type="Rhea" id="RHEA:51318"/>
    </physiologicalReaction>
</comment>
<dbReference type="AlphaFoldDB" id="A0AAQ4E7F9"/>
<comment type="catalytic activity">
    <reaction evidence="23">
        <text>L-phenylalanine + (9Z)-octadecenoate = N-(9Z-octadecenoyl)-L-phenylalanine + H2O</text>
        <dbReference type="Rhea" id="RHEA:51300"/>
        <dbReference type="ChEBI" id="CHEBI:15377"/>
        <dbReference type="ChEBI" id="CHEBI:30823"/>
        <dbReference type="ChEBI" id="CHEBI:58095"/>
        <dbReference type="ChEBI" id="CHEBI:134020"/>
    </reaction>
    <physiologicalReaction direction="left-to-right" evidence="23">
        <dbReference type="Rhea" id="RHEA:51301"/>
    </physiologicalReaction>
    <physiologicalReaction direction="right-to-left" evidence="23">
        <dbReference type="Rhea" id="RHEA:51302"/>
    </physiologicalReaction>
</comment>
<evidence type="ECO:0000256" key="8">
    <source>
        <dbReference type="ARBA" id="ARBA00047450"/>
    </source>
</evidence>
<dbReference type="Proteomes" id="UP001321473">
    <property type="component" value="Unassembled WGS sequence"/>
</dbReference>
<keyword evidence="29" id="KW-1185">Reference proteome</keyword>
<gene>
    <name evidence="28" type="ORF">V5799_012866</name>
</gene>
<evidence type="ECO:0000313" key="28">
    <source>
        <dbReference type="EMBL" id="KAK8770671.1"/>
    </source>
</evidence>
<dbReference type="Gene3D" id="3.40.630.10">
    <property type="entry name" value="Zn peptidases"/>
    <property type="match status" value="1"/>
</dbReference>
<evidence type="ECO:0000256" key="3">
    <source>
        <dbReference type="ARBA" id="ARBA00022670"/>
    </source>
</evidence>
<dbReference type="InterPro" id="IPR011650">
    <property type="entry name" value="Peptidase_M20_dimer"/>
</dbReference>
<evidence type="ECO:0000256" key="13">
    <source>
        <dbReference type="ARBA" id="ARBA00047879"/>
    </source>
</evidence>
<evidence type="ECO:0000256" key="1">
    <source>
        <dbReference type="ARBA" id="ARBA00004872"/>
    </source>
</evidence>
<name>A0AAQ4E7F9_AMBAM</name>